<accession>A0A1U8B043</accession>
<feature type="compositionally biased region" description="Low complexity" evidence="1">
    <location>
        <begin position="119"/>
        <end position="143"/>
    </location>
</feature>
<evidence type="ECO:0000313" key="3">
    <source>
        <dbReference type="Proteomes" id="UP000189703"/>
    </source>
</evidence>
<dbReference type="RefSeq" id="XP_010268851.1">
    <property type="nucleotide sequence ID" value="XM_010270549.2"/>
</dbReference>
<sequence length="164" mass="17926">MRFPFRFMASFFVFWTRIPPFISDLVEQGAVTPNRDCEQIQSIFRAEQRAEPTSGEIHPCSIRDRPTSSLLPLTSFSYQSIQIHKHNVIPKFAGSDVSNLFGTFVKLNRHKTVSHLAHAPQTSSSPPTATPQVMPATSALSPSVPLPAPTPVIATPASTTVPSS</sequence>
<keyword evidence="2" id="KW-0732">Signal</keyword>
<protein>
    <submittedName>
        <fullName evidence="4 5">Uncharacterized protein LOC104605693</fullName>
    </submittedName>
</protein>
<name>A0A1U8B043_NELNU</name>
<feature type="signal peptide" evidence="2">
    <location>
        <begin position="1"/>
        <end position="23"/>
    </location>
</feature>
<evidence type="ECO:0000256" key="1">
    <source>
        <dbReference type="SAM" id="MobiDB-lite"/>
    </source>
</evidence>
<evidence type="ECO:0000313" key="5">
    <source>
        <dbReference type="RefSeq" id="XP_010268851.1"/>
    </source>
</evidence>
<dbReference type="Proteomes" id="UP000189703">
    <property type="component" value="Unplaced"/>
</dbReference>
<dbReference type="RefSeq" id="XP_010268850.1">
    <property type="nucleotide sequence ID" value="XM_010270548.2"/>
</dbReference>
<gene>
    <name evidence="4 5" type="primary">LOC104605693</name>
</gene>
<evidence type="ECO:0000313" key="4">
    <source>
        <dbReference type="RefSeq" id="XP_010268850.1"/>
    </source>
</evidence>
<feature type="region of interest" description="Disordered" evidence="1">
    <location>
        <begin position="115"/>
        <end position="164"/>
    </location>
</feature>
<evidence type="ECO:0000256" key="2">
    <source>
        <dbReference type="SAM" id="SignalP"/>
    </source>
</evidence>
<dbReference type="AlphaFoldDB" id="A0A1U8B043"/>
<dbReference type="GeneID" id="104605693"/>
<reference evidence="4 5" key="1">
    <citation type="submission" date="2025-04" db="UniProtKB">
        <authorList>
            <consortium name="RefSeq"/>
        </authorList>
    </citation>
    <scope>IDENTIFICATION</scope>
</reference>
<feature type="chain" id="PRO_5010665305" evidence="2">
    <location>
        <begin position="24"/>
        <end position="164"/>
    </location>
</feature>
<dbReference type="KEGG" id="nnu:104605693"/>
<keyword evidence="3" id="KW-1185">Reference proteome</keyword>
<organism evidence="3 4">
    <name type="scientific">Nelumbo nucifera</name>
    <name type="common">Sacred lotus</name>
    <dbReference type="NCBI Taxonomy" id="4432"/>
    <lineage>
        <taxon>Eukaryota</taxon>
        <taxon>Viridiplantae</taxon>
        <taxon>Streptophyta</taxon>
        <taxon>Embryophyta</taxon>
        <taxon>Tracheophyta</taxon>
        <taxon>Spermatophyta</taxon>
        <taxon>Magnoliopsida</taxon>
        <taxon>Proteales</taxon>
        <taxon>Nelumbonaceae</taxon>
        <taxon>Nelumbo</taxon>
    </lineage>
</organism>
<proteinExistence type="predicted"/>